<evidence type="ECO:0000256" key="1">
    <source>
        <dbReference type="ARBA" id="ARBA00023015"/>
    </source>
</evidence>
<dbReference type="RefSeq" id="WP_406698465.1">
    <property type="nucleotide sequence ID" value="NZ_CP155447.1"/>
</dbReference>
<dbReference type="PRINTS" id="PR00033">
    <property type="entry name" value="HTHASNC"/>
</dbReference>
<protein>
    <submittedName>
        <fullName evidence="5">Lrp/AsnC family transcriptional regulator</fullName>
    </submittedName>
</protein>
<organism evidence="5">
    <name type="scientific">Singulisphaera sp. Ch08</name>
    <dbReference type="NCBI Taxonomy" id="3120278"/>
    <lineage>
        <taxon>Bacteria</taxon>
        <taxon>Pseudomonadati</taxon>
        <taxon>Planctomycetota</taxon>
        <taxon>Planctomycetia</taxon>
        <taxon>Isosphaerales</taxon>
        <taxon>Isosphaeraceae</taxon>
        <taxon>Singulisphaera</taxon>
    </lineage>
</organism>
<dbReference type="SUPFAM" id="SSF46785">
    <property type="entry name" value="Winged helix' DNA-binding domain"/>
    <property type="match status" value="1"/>
</dbReference>
<dbReference type="InterPro" id="IPR019887">
    <property type="entry name" value="Tscrpt_reg_AsnC/Lrp_C"/>
</dbReference>
<gene>
    <name evidence="5" type="ORF">V5E97_06270</name>
</gene>
<dbReference type="Pfam" id="PF01037">
    <property type="entry name" value="AsnC_trans_reg"/>
    <property type="match status" value="1"/>
</dbReference>
<dbReference type="InterPro" id="IPR036390">
    <property type="entry name" value="WH_DNA-bd_sf"/>
</dbReference>
<dbReference type="GO" id="GO:0005829">
    <property type="term" value="C:cytosol"/>
    <property type="evidence" value="ECO:0007669"/>
    <property type="project" value="TreeGrafter"/>
</dbReference>
<dbReference type="EMBL" id="CP155447">
    <property type="protein sequence ID" value="XBH05623.1"/>
    <property type="molecule type" value="Genomic_DNA"/>
</dbReference>
<evidence type="ECO:0000256" key="2">
    <source>
        <dbReference type="ARBA" id="ARBA00023125"/>
    </source>
</evidence>
<sequence length="157" mass="17155">MIDAVDRQLLNFLQSDARISNAELSRRVGMAPSGVLERVKKLEERGLVRGYEARLDARKLGSGLVAFTYVRSDDPVGGTDSAQMLAEIPEVQEVHHIAGEDCYLIKIRVADVEALGKLLREKIGVIPAIRSTRTTIVMETLKETATVLIPEGDGNAV</sequence>
<keyword evidence="2" id="KW-0238">DNA-binding</keyword>
<dbReference type="GO" id="GO:0006355">
    <property type="term" value="P:regulation of DNA-templated transcription"/>
    <property type="evidence" value="ECO:0007669"/>
    <property type="project" value="UniProtKB-ARBA"/>
</dbReference>
<keyword evidence="3" id="KW-0804">Transcription</keyword>
<dbReference type="AlphaFoldDB" id="A0AAU7CKT9"/>
<feature type="domain" description="HTH asnC-type" evidence="4">
    <location>
        <begin position="2"/>
        <end position="63"/>
    </location>
</feature>
<evidence type="ECO:0000259" key="4">
    <source>
        <dbReference type="PROSITE" id="PS50956"/>
    </source>
</evidence>
<dbReference type="SMART" id="SM00344">
    <property type="entry name" value="HTH_ASNC"/>
    <property type="match status" value="1"/>
</dbReference>
<dbReference type="PANTHER" id="PTHR30154">
    <property type="entry name" value="LEUCINE-RESPONSIVE REGULATORY PROTEIN"/>
    <property type="match status" value="1"/>
</dbReference>
<dbReference type="InterPro" id="IPR036388">
    <property type="entry name" value="WH-like_DNA-bd_sf"/>
</dbReference>
<dbReference type="GO" id="GO:0043565">
    <property type="term" value="F:sequence-specific DNA binding"/>
    <property type="evidence" value="ECO:0007669"/>
    <property type="project" value="InterPro"/>
</dbReference>
<dbReference type="CDD" id="cd00090">
    <property type="entry name" value="HTH_ARSR"/>
    <property type="match status" value="1"/>
</dbReference>
<dbReference type="Pfam" id="PF13412">
    <property type="entry name" value="HTH_24"/>
    <property type="match status" value="1"/>
</dbReference>
<evidence type="ECO:0000313" key="5">
    <source>
        <dbReference type="EMBL" id="XBH05623.1"/>
    </source>
</evidence>
<dbReference type="InterPro" id="IPR000485">
    <property type="entry name" value="AsnC-type_HTH_dom"/>
</dbReference>
<dbReference type="InterPro" id="IPR011991">
    <property type="entry name" value="ArsR-like_HTH"/>
</dbReference>
<dbReference type="Gene3D" id="1.10.10.10">
    <property type="entry name" value="Winged helix-like DNA-binding domain superfamily/Winged helix DNA-binding domain"/>
    <property type="match status" value="1"/>
</dbReference>
<reference evidence="5" key="1">
    <citation type="submission" date="2024-05" db="EMBL/GenBank/DDBJ databases">
        <title>Planctomycetes of the genus Singulisphaera possess chitinolytic capabilities.</title>
        <authorList>
            <person name="Ivanova A."/>
        </authorList>
    </citation>
    <scope>NUCLEOTIDE SEQUENCE</scope>
    <source>
        <strain evidence="5">Ch08T</strain>
    </source>
</reference>
<dbReference type="PROSITE" id="PS50956">
    <property type="entry name" value="HTH_ASNC_2"/>
    <property type="match status" value="1"/>
</dbReference>
<proteinExistence type="predicted"/>
<dbReference type="SUPFAM" id="SSF54909">
    <property type="entry name" value="Dimeric alpha+beta barrel"/>
    <property type="match status" value="1"/>
</dbReference>
<evidence type="ECO:0000256" key="3">
    <source>
        <dbReference type="ARBA" id="ARBA00023163"/>
    </source>
</evidence>
<accession>A0AAU7CKT9</accession>
<dbReference type="PANTHER" id="PTHR30154:SF53">
    <property type="entry name" value="HTH-TYPE TRANSCRIPTIONAL REGULATOR LRPC"/>
    <property type="match status" value="1"/>
</dbReference>
<dbReference type="InterPro" id="IPR011008">
    <property type="entry name" value="Dimeric_a/b-barrel"/>
</dbReference>
<dbReference type="Gene3D" id="3.30.70.920">
    <property type="match status" value="1"/>
</dbReference>
<keyword evidence="1" id="KW-0805">Transcription regulation</keyword>
<dbReference type="InterPro" id="IPR019888">
    <property type="entry name" value="Tscrpt_reg_AsnC-like"/>
</dbReference>
<name>A0AAU7CKT9_9BACT</name>
<dbReference type="GO" id="GO:0043200">
    <property type="term" value="P:response to amino acid"/>
    <property type="evidence" value="ECO:0007669"/>
    <property type="project" value="TreeGrafter"/>
</dbReference>